<dbReference type="AlphaFoldDB" id="A0A5B7IE36"/>
<organism evidence="2 3">
    <name type="scientific">Portunus trituberculatus</name>
    <name type="common">Swimming crab</name>
    <name type="synonym">Neptunus trituberculatus</name>
    <dbReference type="NCBI Taxonomy" id="210409"/>
    <lineage>
        <taxon>Eukaryota</taxon>
        <taxon>Metazoa</taxon>
        <taxon>Ecdysozoa</taxon>
        <taxon>Arthropoda</taxon>
        <taxon>Crustacea</taxon>
        <taxon>Multicrustacea</taxon>
        <taxon>Malacostraca</taxon>
        <taxon>Eumalacostraca</taxon>
        <taxon>Eucarida</taxon>
        <taxon>Decapoda</taxon>
        <taxon>Pleocyemata</taxon>
        <taxon>Brachyura</taxon>
        <taxon>Eubrachyura</taxon>
        <taxon>Portunoidea</taxon>
        <taxon>Portunidae</taxon>
        <taxon>Portuninae</taxon>
        <taxon>Portunus</taxon>
    </lineage>
</organism>
<reference evidence="2 3" key="1">
    <citation type="submission" date="2019-05" db="EMBL/GenBank/DDBJ databases">
        <title>Another draft genome of Portunus trituberculatus and its Hox gene families provides insights of decapod evolution.</title>
        <authorList>
            <person name="Jeong J.-H."/>
            <person name="Song I."/>
            <person name="Kim S."/>
            <person name="Choi T."/>
            <person name="Kim D."/>
            <person name="Ryu S."/>
            <person name="Kim W."/>
        </authorList>
    </citation>
    <scope>NUCLEOTIDE SEQUENCE [LARGE SCALE GENOMIC DNA]</scope>
    <source>
        <tissue evidence="2">Muscle</tissue>
    </source>
</reference>
<evidence type="ECO:0000313" key="3">
    <source>
        <dbReference type="Proteomes" id="UP000324222"/>
    </source>
</evidence>
<comment type="caution">
    <text evidence="2">The sequence shown here is derived from an EMBL/GenBank/DDBJ whole genome shotgun (WGS) entry which is preliminary data.</text>
</comment>
<keyword evidence="3" id="KW-1185">Reference proteome</keyword>
<sequence length="54" mass="6065">MSRAASMWRAGPWRLPPHPSPTHTQVHPSHQAVIKIHRIHTPRLPPPPHLPGPP</sequence>
<dbReference type="EMBL" id="VSRR010054193">
    <property type="protein sequence ID" value="MPC80495.1"/>
    <property type="molecule type" value="Genomic_DNA"/>
</dbReference>
<name>A0A5B7IE36_PORTR</name>
<accession>A0A5B7IE36</accession>
<protein>
    <submittedName>
        <fullName evidence="2">Uncharacterized protein</fullName>
    </submittedName>
</protein>
<feature type="region of interest" description="Disordered" evidence="1">
    <location>
        <begin position="1"/>
        <end position="29"/>
    </location>
</feature>
<gene>
    <name evidence="2" type="ORF">E2C01_075075</name>
</gene>
<dbReference type="Proteomes" id="UP000324222">
    <property type="component" value="Unassembled WGS sequence"/>
</dbReference>
<evidence type="ECO:0000313" key="2">
    <source>
        <dbReference type="EMBL" id="MPC80495.1"/>
    </source>
</evidence>
<evidence type="ECO:0000256" key="1">
    <source>
        <dbReference type="SAM" id="MobiDB-lite"/>
    </source>
</evidence>
<proteinExistence type="predicted"/>